<dbReference type="EMBL" id="ASQA01000034">
    <property type="protein sequence ID" value="ETT82575.1"/>
    <property type="molecule type" value="Genomic_DNA"/>
</dbReference>
<dbReference type="GO" id="GO:0003796">
    <property type="term" value="F:lysozyme activity"/>
    <property type="evidence" value="ECO:0007669"/>
    <property type="project" value="InterPro"/>
</dbReference>
<dbReference type="PROSITE" id="PS51904">
    <property type="entry name" value="GLYCOSYL_HYDROL_F25_2"/>
    <property type="match status" value="1"/>
</dbReference>
<proteinExistence type="inferred from homology"/>
<keyword evidence="5" id="KW-1185">Reference proteome</keyword>
<keyword evidence="4" id="KW-0378">Hydrolase</keyword>
<gene>
    <name evidence="4" type="ORF">C176_16342</name>
</gene>
<dbReference type="PANTHER" id="PTHR34135:SF1">
    <property type="entry name" value="GLYCOSYL HYDROLASE FAMILY 25"/>
    <property type="match status" value="1"/>
</dbReference>
<dbReference type="InterPro" id="IPR044081">
    <property type="entry name" value="DUF5776"/>
</dbReference>
<evidence type="ECO:0000256" key="2">
    <source>
        <dbReference type="SAM" id="SignalP"/>
    </source>
</evidence>
<evidence type="ECO:0000259" key="3">
    <source>
        <dbReference type="Pfam" id="PF19087"/>
    </source>
</evidence>
<reference evidence="4 5" key="1">
    <citation type="journal article" date="2014" name="BMC Genomics">
        <title>Genomic comparison of sporeforming bacilli isolated from milk.</title>
        <authorList>
            <person name="Moreno Switt A.I."/>
            <person name="Andrus A.D."/>
            <person name="Ranieri M.L."/>
            <person name="Orsi R.H."/>
            <person name="Ivy R."/>
            <person name="den Bakker H.C."/>
            <person name="Martin N.H."/>
            <person name="Wiedmann M."/>
            <person name="Boor K.J."/>
        </authorList>
    </citation>
    <scope>NUCLEOTIDE SEQUENCE [LARGE SCALE GENOMIC DNA]</scope>
    <source>
        <strain evidence="4 5">FSL R5-213</strain>
    </source>
</reference>
<dbReference type="GO" id="GO:0016052">
    <property type="term" value="P:carbohydrate catabolic process"/>
    <property type="evidence" value="ECO:0007669"/>
    <property type="project" value="TreeGrafter"/>
</dbReference>
<sequence length="485" mass="54566">MKMKQFLLALVCMTVICSISITTFAEENLEPANPDSTTEWDKEEKAPYKMNARVQSAEPVIADISKWQYSIDWATASKVLDLAIIRTQYGSGLEDTYHKIYEAGALQYGVPFGVYSYSVARSTAAARIEANTFYDRANKNAKFYVIDIEETATDGESVRDIINAYVAELRKKTDKKIGVYIAHHLYNQLNIDTSKFDFVWIPRYSNTNTPPDYEYHLWQYTDQGKVAGINTNVDLNRLNPNVSLDFFTKDSSENNKPIDLSNYYTKNPKKVAIRKKVNQYNNKNFTTSRKTGSLSKNTIVEVKGMDYSSKGIPRLMLANGMYITASKSYVTKLISNIDDYYTAVPKNVVLKKAVRTYSSTSFTAAKEVSKINKDKIVSIADIDYTTGGAPRLKTTSGTYITANKKYVLKTTAKISNYITVKPSKVKTVKKIYQYKSTSLTTANRDIAIAKGKSLKVSAIVYTNGGTPRLKLSNGYYITANKKYVQ</sequence>
<evidence type="ECO:0000313" key="5">
    <source>
        <dbReference type="Proteomes" id="UP000019062"/>
    </source>
</evidence>
<comment type="similarity">
    <text evidence="1">Belongs to the glycosyl hydrolase 25 family.</text>
</comment>
<keyword evidence="2" id="KW-0732">Signal</keyword>
<dbReference type="GO" id="GO:0016998">
    <property type="term" value="P:cell wall macromolecule catabolic process"/>
    <property type="evidence" value="ECO:0007669"/>
    <property type="project" value="InterPro"/>
</dbReference>
<feature type="domain" description="DUF5776" evidence="3">
    <location>
        <begin position="417"/>
        <end position="484"/>
    </location>
</feature>
<feature type="domain" description="DUF5776" evidence="3">
    <location>
        <begin position="340"/>
        <end position="407"/>
    </location>
</feature>
<dbReference type="Pfam" id="PF01183">
    <property type="entry name" value="Glyco_hydro_25"/>
    <property type="match status" value="1"/>
</dbReference>
<dbReference type="PANTHER" id="PTHR34135">
    <property type="entry name" value="LYSOZYME"/>
    <property type="match status" value="1"/>
</dbReference>
<dbReference type="InterPro" id="IPR002053">
    <property type="entry name" value="Glyco_hydro_25"/>
</dbReference>
<feature type="signal peptide" evidence="2">
    <location>
        <begin position="1"/>
        <end position="25"/>
    </location>
</feature>
<dbReference type="Proteomes" id="UP000019062">
    <property type="component" value="Unassembled WGS sequence"/>
</dbReference>
<organism evidence="4 5">
    <name type="scientific">Viridibacillus arenosi FSL R5-213</name>
    <dbReference type="NCBI Taxonomy" id="1227360"/>
    <lineage>
        <taxon>Bacteria</taxon>
        <taxon>Bacillati</taxon>
        <taxon>Bacillota</taxon>
        <taxon>Bacilli</taxon>
        <taxon>Bacillales</taxon>
        <taxon>Caryophanaceae</taxon>
        <taxon>Viridibacillus</taxon>
    </lineage>
</organism>
<dbReference type="CDD" id="cd06523">
    <property type="entry name" value="GH25_PlyB-like"/>
    <property type="match status" value="1"/>
</dbReference>
<evidence type="ECO:0000256" key="1">
    <source>
        <dbReference type="ARBA" id="ARBA00010646"/>
    </source>
</evidence>
<dbReference type="SUPFAM" id="SSF51445">
    <property type="entry name" value="(Trans)glycosidases"/>
    <property type="match status" value="1"/>
</dbReference>
<dbReference type="InterPro" id="IPR017853">
    <property type="entry name" value="GH"/>
</dbReference>
<protein>
    <submittedName>
        <fullName evidence="4">Glycoside hydrolase family protein</fullName>
    </submittedName>
</protein>
<dbReference type="PATRIC" id="fig|1227360.4.peg.3329"/>
<feature type="domain" description="DUF5776" evidence="3">
    <location>
        <begin position="263"/>
        <end position="330"/>
    </location>
</feature>
<name>W4EPR7_9BACL</name>
<dbReference type="Pfam" id="PF19087">
    <property type="entry name" value="DUF5776"/>
    <property type="match status" value="3"/>
</dbReference>
<evidence type="ECO:0000313" key="4">
    <source>
        <dbReference type="EMBL" id="ETT82575.1"/>
    </source>
</evidence>
<dbReference type="Gene3D" id="3.20.20.80">
    <property type="entry name" value="Glycosidases"/>
    <property type="match status" value="1"/>
</dbReference>
<dbReference type="AlphaFoldDB" id="W4EPR7"/>
<feature type="chain" id="PRO_5004839695" evidence="2">
    <location>
        <begin position="26"/>
        <end position="485"/>
    </location>
</feature>
<dbReference type="GO" id="GO:0009253">
    <property type="term" value="P:peptidoglycan catabolic process"/>
    <property type="evidence" value="ECO:0007669"/>
    <property type="project" value="InterPro"/>
</dbReference>
<dbReference type="eggNOG" id="COG3757">
    <property type="taxonomic scope" value="Bacteria"/>
</dbReference>
<accession>W4EPR7</accession>
<comment type="caution">
    <text evidence="4">The sequence shown here is derived from an EMBL/GenBank/DDBJ whole genome shotgun (WGS) entry which is preliminary data.</text>
</comment>